<keyword evidence="1" id="KW-0812">Transmembrane</keyword>
<accession>A0ABZ2LM18</accession>
<feature type="transmembrane region" description="Helical" evidence="1">
    <location>
        <begin position="12"/>
        <end position="33"/>
    </location>
</feature>
<reference evidence="2 3" key="1">
    <citation type="submission" date="2021-12" db="EMBL/GenBank/DDBJ databases">
        <title>Discovery of the Pendulisporaceae a myxobacterial family with distinct sporulation behavior and unique specialized metabolism.</title>
        <authorList>
            <person name="Garcia R."/>
            <person name="Popoff A."/>
            <person name="Bader C.D."/>
            <person name="Loehr J."/>
            <person name="Walesch S."/>
            <person name="Walt C."/>
            <person name="Boldt J."/>
            <person name="Bunk B."/>
            <person name="Haeckl F.J.F.P.J."/>
            <person name="Gunesch A.P."/>
            <person name="Birkelbach J."/>
            <person name="Nuebel U."/>
            <person name="Pietschmann T."/>
            <person name="Bach T."/>
            <person name="Mueller R."/>
        </authorList>
    </citation>
    <scope>NUCLEOTIDE SEQUENCE [LARGE SCALE GENOMIC DNA]</scope>
    <source>
        <strain evidence="2 3">MSr11954</strain>
    </source>
</reference>
<keyword evidence="1" id="KW-0472">Membrane</keyword>
<dbReference type="Pfam" id="PF11604">
    <property type="entry name" value="CusF_Ec"/>
    <property type="match status" value="1"/>
</dbReference>
<dbReference type="Proteomes" id="UP001370348">
    <property type="component" value="Chromosome"/>
</dbReference>
<organism evidence="2 3">
    <name type="scientific">Pendulispora albinea</name>
    <dbReference type="NCBI Taxonomy" id="2741071"/>
    <lineage>
        <taxon>Bacteria</taxon>
        <taxon>Pseudomonadati</taxon>
        <taxon>Myxococcota</taxon>
        <taxon>Myxococcia</taxon>
        <taxon>Myxococcales</taxon>
        <taxon>Sorangiineae</taxon>
        <taxon>Pendulisporaceae</taxon>
        <taxon>Pendulispora</taxon>
    </lineage>
</organism>
<keyword evidence="3" id="KW-1185">Reference proteome</keyword>
<dbReference type="InterPro" id="IPR042230">
    <property type="entry name" value="CusF_sf"/>
</dbReference>
<sequence>MTTTPSFFRRYLPWAIGIWLLLTGIIVGTVLWLDARPREPAVPSEADRHEATGVIRSFGPDKSYINVAHDRIEGYMEAMTMSFAFRDRAQAAGLEIGDRVRFTFEADRQGRLLIASITKEAPR</sequence>
<dbReference type="RefSeq" id="WP_394821577.1">
    <property type="nucleotide sequence ID" value="NZ_CP089984.1"/>
</dbReference>
<protein>
    <submittedName>
        <fullName evidence="2">Copper-binding protein</fullName>
    </submittedName>
</protein>
<evidence type="ECO:0000313" key="2">
    <source>
        <dbReference type="EMBL" id="WXB11961.1"/>
    </source>
</evidence>
<keyword evidence="1" id="KW-1133">Transmembrane helix</keyword>
<name>A0ABZ2LM18_9BACT</name>
<proteinExistence type="predicted"/>
<gene>
    <name evidence="2" type="ORF">LZC94_29405</name>
</gene>
<evidence type="ECO:0000256" key="1">
    <source>
        <dbReference type="SAM" id="Phobius"/>
    </source>
</evidence>
<dbReference type="EMBL" id="CP089984">
    <property type="protein sequence ID" value="WXB11961.1"/>
    <property type="molecule type" value="Genomic_DNA"/>
</dbReference>
<evidence type="ECO:0000313" key="3">
    <source>
        <dbReference type="Proteomes" id="UP001370348"/>
    </source>
</evidence>
<dbReference type="Gene3D" id="2.40.50.320">
    <property type="entry name" value="Copper binding periplasmic protein CusF"/>
    <property type="match status" value="1"/>
</dbReference>
<dbReference type="InterPro" id="IPR021647">
    <property type="entry name" value="CusF_Ec"/>
</dbReference>